<comment type="caution">
    <text evidence="10">The sequence shown here is derived from an EMBL/GenBank/DDBJ whole genome shotgun (WGS) entry which is preliminary data.</text>
</comment>
<keyword evidence="3" id="KW-1003">Cell membrane</keyword>
<dbReference type="RefSeq" id="WP_344729485.1">
    <property type="nucleotide sequence ID" value="NZ_BAAAUS010000063.1"/>
</dbReference>
<dbReference type="CDD" id="cd06261">
    <property type="entry name" value="TM_PBP2"/>
    <property type="match status" value="1"/>
</dbReference>
<evidence type="ECO:0000256" key="6">
    <source>
        <dbReference type="ARBA" id="ARBA00023136"/>
    </source>
</evidence>
<dbReference type="Proteomes" id="UP001597114">
    <property type="component" value="Unassembled WGS sequence"/>
</dbReference>
<comment type="similarity">
    <text evidence="7">Belongs to the binding-protein-dependent transport system permease family.</text>
</comment>
<dbReference type="PROSITE" id="PS50928">
    <property type="entry name" value="ABC_TM1"/>
    <property type="match status" value="1"/>
</dbReference>
<proteinExistence type="inferred from homology"/>
<gene>
    <name evidence="10" type="ORF">ACFSJD_14025</name>
</gene>
<dbReference type="InterPro" id="IPR035906">
    <property type="entry name" value="MetI-like_sf"/>
</dbReference>
<dbReference type="EMBL" id="JBHUCO010000013">
    <property type="protein sequence ID" value="MFD1518613.1"/>
    <property type="molecule type" value="Genomic_DNA"/>
</dbReference>
<evidence type="ECO:0000256" key="7">
    <source>
        <dbReference type="RuleBase" id="RU363032"/>
    </source>
</evidence>
<evidence type="ECO:0000313" key="10">
    <source>
        <dbReference type="EMBL" id="MFD1518613.1"/>
    </source>
</evidence>
<keyword evidence="11" id="KW-1185">Reference proteome</keyword>
<feature type="transmembrane region" description="Helical" evidence="7">
    <location>
        <begin position="151"/>
        <end position="174"/>
    </location>
</feature>
<evidence type="ECO:0000313" key="11">
    <source>
        <dbReference type="Proteomes" id="UP001597114"/>
    </source>
</evidence>
<keyword evidence="2 7" id="KW-0813">Transport</keyword>
<name>A0ABW4EUQ5_9PSEU</name>
<feature type="region of interest" description="Disordered" evidence="8">
    <location>
        <begin position="1"/>
        <end position="22"/>
    </location>
</feature>
<dbReference type="PANTHER" id="PTHR30151:SF0">
    <property type="entry name" value="ABC TRANSPORTER PERMEASE PROTEIN MJ0413-RELATED"/>
    <property type="match status" value="1"/>
</dbReference>
<keyword evidence="5 7" id="KW-1133">Transmembrane helix</keyword>
<comment type="subcellular location">
    <subcellularLocation>
        <location evidence="1 7">Cell membrane</location>
        <topology evidence="1 7">Multi-pass membrane protein</topology>
    </subcellularLocation>
</comment>
<keyword evidence="4 7" id="KW-0812">Transmembrane</keyword>
<dbReference type="Pfam" id="PF00528">
    <property type="entry name" value="BPD_transp_1"/>
    <property type="match status" value="1"/>
</dbReference>
<dbReference type="PANTHER" id="PTHR30151">
    <property type="entry name" value="ALKANE SULFONATE ABC TRANSPORTER-RELATED, MEMBRANE SUBUNIT"/>
    <property type="match status" value="1"/>
</dbReference>
<organism evidence="10 11">
    <name type="scientific">Pseudonocardia yunnanensis</name>
    <dbReference type="NCBI Taxonomy" id="58107"/>
    <lineage>
        <taxon>Bacteria</taxon>
        <taxon>Bacillati</taxon>
        <taxon>Actinomycetota</taxon>
        <taxon>Actinomycetes</taxon>
        <taxon>Pseudonocardiales</taxon>
        <taxon>Pseudonocardiaceae</taxon>
        <taxon>Pseudonocardia</taxon>
    </lineage>
</organism>
<keyword evidence="6 7" id="KW-0472">Membrane</keyword>
<protein>
    <submittedName>
        <fullName evidence="10">ABC transporter permease</fullName>
    </submittedName>
</protein>
<evidence type="ECO:0000256" key="8">
    <source>
        <dbReference type="SAM" id="MobiDB-lite"/>
    </source>
</evidence>
<dbReference type="InterPro" id="IPR000515">
    <property type="entry name" value="MetI-like"/>
</dbReference>
<dbReference type="SUPFAM" id="SSF161098">
    <property type="entry name" value="MetI-like"/>
    <property type="match status" value="1"/>
</dbReference>
<feature type="transmembrane region" description="Helical" evidence="7">
    <location>
        <begin position="247"/>
        <end position="266"/>
    </location>
</feature>
<evidence type="ECO:0000259" key="9">
    <source>
        <dbReference type="PROSITE" id="PS50928"/>
    </source>
</evidence>
<evidence type="ECO:0000256" key="3">
    <source>
        <dbReference type="ARBA" id="ARBA00022475"/>
    </source>
</evidence>
<feature type="domain" description="ABC transmembrane type-1" evidence="9">
    <location>
        <begin position="85"/>
        <end position="265"/>
    </location>
</feature>
<sequence>MSNPVLDVPPGPPPASWQEGEVRARRSASRRRWRRLALLAAGWVAMLAVWQLASDLLSPTVLPSPATVGDEMWEIVESGDFFEDFLASVGKTFAGFGVAAVVGAPVGYLMGRYTYWRGFFHDGVTVAGTIPALVYAVMSLIIFGLSDMGPILAVALVSAPYVAINVAEGIRGVDRSLVTMSKAFGRSQRQIRREVFVPTIVPFVFAAVRMSFAVAWKVEALTEVFGGSSGVGFQIRTQYQLFSIRGVLAWMLLFIAFMLIIERLVLRRLENRMLAWRPTERVGR</sequence>
<feature type="transmembrane region" description="Helical" evidence="7">
    <location>
        <begin position="195"/>
        <end position="216"/>
    </location>
</feature>
<feature type="transmembrane region" description="Helical" evidence="7">
    <location>
        <begin position="33"/>
        <end position="53"/>
    </location>
</feature>
<dbReference type="Gene3D" id="1.10.3720.10">
    <property type="entry name" value="MetI-like"/>
    <property type="match status" value="1"/>
</dbReference>
<reference evidence="11" key="1">
    <citation type="journal article" date="2019" name="Int. J. Syst. Evol. Microbiol.">
        <title>The Global Catalogue of Microorganisms (GCM) 10K type strain sequencing project: providing services to taxonomists for standard genome sequencing and annotation.</title>
        <authorList>
            <consortium name="The Broad Institute Genomics Platform"/>
            <consortium name="The Broad Institute Genome Sequencing Center for Infectious Disease"/>
            <person name="Wu L."/>
            <person name="Ma J."/>
        </authorList>
    </citation>
    <scope>NUCLEOTIDE SEQUENCE [LARGE SCALE GENOMIC DNA]</scope>
    <source>
        <strain evidence="11">CCM 7043</strain>
    </source>
</reference>
<accession>A0ABW4EUQ5</accession>
<feature type="transmembrane region" description="Helical" evidence="7">
    <location>
        <begin position="93"/>
        <end position="111"/>
    </location>
</feature>
<evidence type="ECO:0000256" key="2">
    <source>
        <dbReference type="ARBA" id="ARBA00022448"/>
    </source>
</evidence>
<feature type="transmembrane region" description="Helical" evidence="7">
    <location>
        <begin position="123"/>
        <end position="145"/>
    </location>
</feature>
<evidence type="ECO:0000256" key="1">
    <source>
        <dbReference type="ARBA" id="ARBA00004651"/>
    </source>
</evidence>
<evidence type="ECO:0000256" key="4">
    <source>
        <dbReference type="ARBA" id="ARBA00022692"/>
    </source>
</evidence>
<evidence type="ECO:0000256" key="5">
    <source>
        <dbReference type="ARBA" id="ARBA00022989"/>
    </source>
</evidence>